<evidence type="ECO:0000256" key="2">
    <source>
        <dbReference type="ARBA" id="ARBA00004294"/>
    </source>
</evidence>
<dbReference type="EMBL" id="SCKG01000023">
    <property type="protein sequence ID" value="TDG96951.1"/>
    <property type="molecule type" value="Genomic_DNA"/>
</dbReference>
<evidence type="ECO:0000256" key="12">
    <source>
        <dbReference type="ARBA" id="ARBA00023128"/>
    </source>
</evidence>
<dbReference type="GO" id="GO:0005789">
    <property type="term" value="C:endoplasmic reticulum membrane"/>
    <property type="evidence" value="ECO:0007669"/>
    <property type="project" value="UniProtKB-SubCell"/>
</dbReference>
<dbReference type="GO" id="GO:0005741">
    <property type="term" value="C:mitochondrial outer membrane"/>
    <property type="evidence" value="ECO:0007669"/>
    <property type="project" value="UniProtKB-SubCell"/>
</dbReference>
<keyword evidence="6" id="KW-0808">Transferase</keyword>
<keyword evidence="12" id="KW-0496">Mitochondrion</keyword>
<dbReference type="PANTHER" id="PTHR10689">
    <property type="entry name" value="MICROSOMAL GLUTATHIONE S-TRANSFERASE 1"/>
    <property type="match status" value="1"/>
</dbReference>
<dbReference type="Pfam" id="PF01124">
    <property type="entry name" value="MAPEG"/>
    <property type="match status" value="1"/>
</dbReference>
<evidence type="ECO:0000256" key="13">
    <source>
        <dbReference type="ARBA" id="ARBA00023136"/>
    </source>
</evidence>
<dbReference type="FunFam" id="1.20.120.550:FF:000002">
    <property type="entry name" value="Microsomal glutathione S-transferase 1"/>
    <property type="match status" value="1"/>
</dbReference>
<dbReference type="InterPro" id="IPR023352">
    <property type="entry name" value="MAPEG-like_dom_sf"/>
</dbReference>
<protein>
    <recommendedName>
        <fullName evidence="15">Microsomal glutathione S-transferase 1</fullName>
        <ecNumber evidence="5">2.5.1.18</ecNumber>
    </recommendedName>
</protein>
<evidence type="ECO:0000256" key="4">
    <source>
        <dbReference type="ARBA" id="ARBA00010459"/>
    </source>
</evidence>
<dbReference type="InterPro" id="IPR001129">
    <property type="entry name" value="Membr-assoc_MAPEG"/>
</dbReference>
<keyword evidence="7 17" id="KW-0812">Transmembrane</keyword>
<evidence type="ECO:0000256" key="8">
    <source>
        <dbReference type="ARBA" id="ARBA00022787"/>
    </source>
</evidence>
<keyword evidence="9" id="KW-0256">Endoplasmic reticulum</keyword>
<evidence type="ECO:0000256" key="9">
    <source>
        <dbReference type="ARBA" id="ARBA00022824"/>
    </source>
</evidence>
<comment type="subcellular location">
    <subcellularLocation>
        <location evidence="3">Endoplasmic reticulum membrane</location>
        <topology evidence="3">Multi-pass membrane protein</topology>
    </subcellularLocation>
    <subcellularLocation>
        <location evidence="2">Mitochondrion outer membrane</location>
    </subcellularLocation>
</comment>
<evidence type="ECO:0000256" key="3">
    <source>
        <dbReference type="ARBA" id="ARBA00004477"/>
    </source>
</evidence>
<dbReference type="Gene3D" id="1.20.120.550">
    <property type="entry name" value="Membrane associated eicosanoid/glutathione metabolism-like domain"/>
    <property type="match status" value="1"/>
</dbReference>
<dbReference type="Proteomes" id="UP000295070">
    <property type="component" value="Chromosome 23"/>
</dbReference>
<evidence type="ECO:0000256" key="15">
    <source>
        <dbReference type="ARBA" id="ARBA00039397"/>
    </source>
</evidence>
<dbReference type="PANTHER" id="PTHR10689:SF6">
    <property type="entry name" value="MICROSOMAL GLUTATHIONE S-TRANSFERASE 1"/>
    <property type="match status" value="1"/>
</dbReference>
<evidence type="ECO:0000313" key="19">
    <source>
        <dbReference type="Proteomes" id="UP000295070"/>
    </source>
</evidence>
<organism evidence="18 19">
    <name type="scientific">Perca flavescens</name>
    <name type="common">American yellow perch</name>
    <name type="synonym">Morone flavescens</name>
    <dbReference type="NCBI Taxonomy" id="8167"/>
    <lineage>
        <taxon>Eukaryota</taxon>
        <taxon>Metazoa</taxon>
        <taxon>Chordata</taxon>
        <taxon>Craniata</taxon>
        <taxon>Vertebrata</taxon>
        <taxon>Euteleostomi</taxon>
        <taxon>Actinopterygii</taxon>
        <taxon>Neopterygii</taxon>
        <taxon>Teleostei</taxon>
        <taxon>Neoteleostei</taxon>
        <taxon>Acanthomorphata</taxon>
        <taxon>Eupercaria</taxon>
        <taxon>Perciformes</taxon>
        <taxon>Percoidei</taxon>
        <taxon>Percidae</taxon>
        <taxon>Percinae</taxon>
        <taxon>Perca</taxon>
    </lineage>
</organism>
<comment type="subunit">
    <text evidence="14">Homotrimer; The trimer binds only one molecule of glutathione.</text>
</comment>
<proteinExistence type="inferred from homology"/>
<dbReference type="AlphaFoldDB" id="A0A484C075"/>
<dbReference type="InterPro" id="IPR040162">
    <property type="entry name" value="MGST1-like"/>
</dbReference>
<feature type="transmembrane region" description="Helical" evidence="17">
    <location>
        <begin position="141"/>
        <end position="169"/>
    </location>
</feature>
<comment type="catalytic activity">
    <reaction evidence="16">
        <text>RX + glutathione = an S-substituted glutathione + a halide anion + H(+)</text>
        <dbReference type="Rhea" id="RHEA:16437"/>
        <dbReference type="ChEBI" id="CHEBI:15378"/>
        <dbReference type="ChEBI" id="CHEBI:16042"/>
        <dbReference type="ChEBI" id="CHEBI:17792"/>
        <dbReference type="ChEBI" id="CHEBI:57925"/>
        <dbReference type="ChEBI" id="CHEBI:90779"/>
        <dbReference type="EC" id="2.5.1.18"/>
    </reaction>
    <physiologicalReaction direction="left-to-right" evidence="16">
        <dbReference type="Rhea" id="RHEA:16438"/>
    </physiologicalReaction>
</comment>
<keyword evidence="8" id="KW-1000">Mitochondrion outer membrane</keyword>
<dbReference type="GO" id="GO:0004364">
    <property type="term" value="F:glutathione transferase activity"/>
    <property type="evidence" value="ECO:0007669"/>
    <property type="project" value="UniProtKB-EC"/>
</dbReference>
<evidence type="ECO:0000256" key="14">
    <source>
        <dbReference type="ARBA" id="ARBA00038540"/>
    </source>
</evidence>
<evidence type="ECO:0000256" key="11">
    <source>
        <dbReference type="ARBA" id="ARBA00022990"/>
    </source>
</evidence>
<keyword evidence="13 17" id="KW-0472">Membrane</keyword>
<evidence type="ECO:0000256" key="16">
    <source>
        <dbReference type="ARBA" id="ARBA00049385"/>
    </source>
</evidence>
<evidence type="ECO:0000256" key="6">
    <source>
        <dbReference type="ARBA" id="ARBA00022679"/>
    </source>
</evidence>
<feature type="transmembrane region" description="Helical" evidence="17">
    <location>
        <begin position="71"/>
        <end position="90"/>
    </location>
</feature>
<evidence type="ECO:0000256" key="17">
    <source>
        <dbReference type="SAM" id="Phobius"/>
    </source>
</evidence>
<evidence type="ECO:0000256" key="5">
    <source>
        <dbReference type="ARBA" id="ARBA00012452"/>
    </source>
</evidence>
<dbReference type="STRING" id="8167.A0A484C075"/>
<evidence type="ECO:0000313" key="18">
    <source>
        <dbReference type="EMBL" id="TDG96951.1"/>
    </source>
</evidence>
<gene>
    <name evidence="18" type="ORF">EPR50_G00234650</name>
</gene>
<name>A0A484C075_PERFV</name>
<comment type="similarity">
    <text evidence="4">Belongs to the MAPEG family.</text>
</comment>
<evidence type="ECO:0000256" key="7">
    <source>
        <dbReference type="ARBA" id="ARBA00022692"/>
    </source>
</evidence>
<evidence type="ECO:0000256" key="1">
    <source>
        <dbReference type="ARBA" id="ARBA00003701"/>
    </source>
</evidence>
<accession>A0A484C075</accession>
<keyword evidence="19" id="KW-1185">Reference proteome</keyword>
<feature type="transmembrane region" description="Helical" evidence="17">
    <location>
        <begin position="189"/>
        <end position="207"/>
    </location>
</feature>
<comment type="function">
    <text evidence="1">Conjugation of reduced glutathione to a wide number of exogenous and endogenous hydrophobic electrophiles.</text>
</comment>
<dbReference type="EC" id="2.5.1.18" evidence="5"/>
<evidence type="ECO:0000256" key="10">
    <source>
        <dbReference type="ARBA" id="ARBA00022989"/>
    </source>
</evidence>
<sequence length="213" mass="23832">MPPHVSACQIMVFRTLFKAPHAAVAVVPPPEIPGKGSVCFYATDQDFTPLLQSHHRTCKPAEMATLMEDEVFMAFTTYAVIVIVKMLLMAPMTAYYRMTRGAFANEEDVALKPEEERKKLLRTHSDVERVRRCHQNDLENVVPFVMVGLLYALTGPELSTALLHFRVFAGSRIFHTISYVGALPQPSRALSWAAGMLVTFSMAYRVLSTVLLL</sequence>
<comment type="caution">
    <text evidence="18">The sequence shown here is derived from an EMBL/GenBank/DDBJ whole genome shotgun (WGS) entry which is preliminary data.</text>
</comment>
<dbReference type="SUPFAM" id="SSF161084">
    <property type="entry name" value="MAPEG domain-like"/>
    <property type="match status" value="1"/>
</dbReference>
<reference evidence="18 19" key="1">
    <citation type="submission" date="2019-01" db="EMBL/GenBank/DDBJ databases">
        <title>A chromosome-scale genome assembly of the yellow perch, Perca flavescens.</title>
        <authorList>
            <person name="Feron R."/>
            <person name="Morvezen R."/>
            <person name="Bestin A."/>
            <person name="Haffray P."/>
            <person name="Klopp C."/>
            <person name="Zahm M."/>
            <person name="Cabau C."/>
            <person name="Roques C."/>
            <person name="Donnadieu C."/>
            <person name="Bouchez O."/>
            <person name="Christie M."/>
            <person name="Larson W."/>
            <person name="Guiguen Y."/>
        </authorList>
    </citation>
    <scope>NUCLEOTIDE SEQUENCE [LARGE SCALE GENOMIC DNA]</scope>
    <source>
        <strain evidence="18">YP-PL-M2</strain>
        <tissue evidence="18">Blood</tissue>
    </source>
</reference>
<keyword evidence="11" id="KW-0007">Acetylation</keyword>
<keyword evidence="10 17" id="KW-1133">Transmembrane helix</keyword>